<dbReference type="UniPathway" id="UPA00378"/>
<name>A0A8H5B6J2_9AGAR</name>
<dbReference type="SUPFAM" id="SSF48317">
    <property type="entry name" value="Acid phosphatase/Vanadium-dependent haloperoxidase"/>
    <property type="match status" value="1"/>
</dbReference>
<keyword evidence="1" id="KW-0472">Membrane</keyword>
<dbReference type="Gene3D" id="1.20.144.10">
    <property type="entry name" value="Phosphatidic acid phosphatase type 2/haloperoxidase"/>
    <property type="match status" value="1"/>
</dbReference>
<feature type="transmembrane region" description="Helical" evidence="1">
    <location>
        <begin position="20"/>
        <end position="43"/>
    </location>
</feature>
<comment type="caution">
    <text evidence="3">The sequence shown here is derived from an EMBL/GenBank/DDBJ whole genome shotgun (WGS) entry which is preliminary data.</text>
</comment>
<dbReference type="InterPro" id="IPR036938">
    <property type="entry name" value="PAP2/HPO_sf"/>
</dbReference>
<evidence type="ECO:0000313" key="4">
    <source>
        <dbReference type="Proteomes" id="UP000567179"/>
    </source>
</evidence>
<evidence type="ECO:0000256" key="1">
    <source>
        <dbReference type="SAM" id="Phobius"/>
    </source>
</evidence>
<evidence type="ECO:0000313" key="3">
    <source>
        <dbReference type="EMBL" id="KAF5316627.1"/>
    </source>
</evidence>
<evidence type="ECO:0000259" key="2">
    <source>
        <dbReference type="Pfam" id="PF01569"/>
    </source>
</evidence>
<protein>
    <recommendedName>
        <fullName evidence="2">Phosphatidic acid phosphatase type 2/haloperoxidase domain-containing protein</fullName>
    </recommendedName>
</protein>
<dbReference type="EMBL" id="JAACJJ010000042">
    <property type="protein sequence ID" value="KAF5316627.1"/>
    <property type="molecule type" value="Genomic_DNA"/>
</dbReference>
<accession>A0A8H5B6J2</accession>
<dbReference type="OrthoDB" id="302705at2759"/>
<feature type="domain" description="Phosphatidic acid phosphatase type 2/haloperoxidase" evidence="2">
    <location>
        <begin position="61"/>
        <end position="180"/>
    </location>
</feature>
<organism evidence="3 4">
    <name type="scientific">Psilocybe cf. subviscida</name>
    <dbReference type="NCBI Taxonomy" id="2480587"/>
    <lineage>
        <taxon>Eukaryota</taxon>
        <taxon>Fungi</taxon>
        <taxon>Dikarya</taxon>
        <taxon>Basidiomycota</taxon>
        <taxon>Agaricomycotina</taxon>
        <taxon>Agaricomycetes</taxon>
        <taxon>Agaricomycetidae</taxon>
        <taxon>Agaricales</taxon>
        <taxon>Agaricineae</taxon>
        <taxon>Strophariaceae</taxon>
        <taxon>Psilocybe</taxon>
    </lineage>
</organism>
<dbReference type="Proteomes" id="UP000567179">
    <property type="component" value="Unassembled WGS sequence"/>
</dbReference>
<dbReference type="Pfam" id="PF01569">
    <property type="entry name" value="PAP2"/>
    <property type="match status" value="1"/>
</dbReference>
<feature type="transmembrane region" description="Helical" evidence="1">
    <location>
        <begin position="132"/>
        <end position="151"/>
    </location>
</feature>
<feature type="transmembrane region" description="Helical" evidence="1">
    <location>
        <begin position="79"/>
        <end position="98"/>
    </location>
</feature>
<feature type="transmembrane region" description="Helical" evidence="1">
    <location>
        <begin position="163"/>
        <end position="181"/>
    </location>
</feature>
<proteinExistence type="predicted"/>
<sequence>MHDGPKASLDLTHVLYDDSSYLSLGLALVTLSPILLMASYAALAVQTREFIIIVMWAGQLVGELLNWVLKHAIKQERPIAWLVSSAALSVSLHLVRGIHLHSQPFMLGSLRLLCKKLMHRFASTGSPILDSLFRLVIYIALAGWTGIVAYSRYYLGYHNPNQIYWGLAIGASLGVPLYIAVEIIPNGYPNSSLGKAKTRLLSSSIVTWLQLTILKATTRSENKVAQSSPRLSVLTTGNAAHVSQKESYRPQVRSEASAQDIMQHKMTLSRISNAFASLN</sequence>
<keyword evidence="1" id="KW-1133">Transmembrane helix</keyword>
<keyword evidence="4" id="KW-1185">Reference proteome</keyword>
<dbReference type="InterPro" id="IPR000326">
    <property type="entry name" value="PAP2/HPO"/>
</dbReference>
<keyword evidence="1" id="KW-0812">Transmembrane</keyword>
<dbReference type="AlphaFoldDB" id="A0A8H5B6J2"/>
<gene>
    <name evidence="3" type="ORF">D9619_006675</name>
</gene>
<reference evidence="3 4" key="1">
    <citation type="journal article" date="2020" name="ISME J.">
        <title>Uncovering the hidden diversity of litter-decomposition mechanisms in mushroom-forming fungi.</title>
        <authorList>
            <person name="Floudas D."/>
            <person name="Bentzer J."/>
            <person name="Ahren D."/>
            <person name="Johansson T."/>
            <person name="Persson P."/>
            <person name="Tunlid A."/>
        </authorList>
    </citation>
    <scope>NUCLEOTIDE SEQUENCE [LARGE SCALE GENOMIC DNA]</scope>
    <source>
        <strain evidence="3 4">CBS 101986</strain>
    </source>
</reference>